<keyword evidence="2" id="KW-0732">Signal</keyword>
<dbReference type="EMBL" id="CP054020">
    <property type="protein sequence ID" value="QKI90269.1"/>
    <property type="molecule type" value="Genomic_DNA"/>
</dbReference>
<dbReference type="InterPro" id="IPR032789">
    <property type="entry name" value="T2SS-T3SS_pil_N"/>
</dbReference>
<feature type="domain" description="Pilus formation protein N-terminal" evidence="4">
    <location>
        <begin position="33"/>
        <end position="91"/>
    </location>
</feature>
<dbReference type="KEGG" id="txa:HQN79_02935"/>
<gene>
    <name evidence="5" type="ORF">HQN79_02935</name>
</gene>
<dbReference type="AlphaFoldDB" id="A0A7D4NLK4"/>
<dbReference type="Pfam" id="PF13629">
    <property type="entry name" value="T2SS-T3SS_pil_N"/>
    <property type="match status" value="1"/>
</dbReference>
<evidence type="ECO:0000313" key="5">
    <source>
        <dbReference type="EMBL" id="QKI90269.1"/>
    </source>
</evidence>
<evidence type="ECO:0000313" key="6">
    <source>
        <dbReference type="Proteomes" id="UP000504724"/>
    </source>
</evidence>
<dbReference type="PANTHER" id="PTHR30332">
    <property type="entry name" value="PROBABLE GENERAL SECRETION PATHWAY PROTEIN D"/>
    <property type="match status" value="1"/>
</dbReference>
<dbReference type="InterPro" id="IPR050810">
    <property type="entry name" value="Bact_Secretion_Sys_Channel"/>
</dbReference>
<dbReference type="Pfam" id="PF00263">
    <property type="entry name" value="Secretin"/>
    <property type="match status" value="1"/>
</dbReference>
<organism evidence="5 6">
    <name type="scientific">Thiomicrorhabdus xiamenensis</name>
    <dbReference type="NCBI Taxonomy" id="2739063"/>
    <lineage>
        <taxon>Bacteria</taxon>
        <taxon>Pseudomonadati</taxon>
        <taxon>Pseudomonadota</taxon>
        <taxon>Gammaproteobacteria</taxon>
        <taxon>Thiotrichales</taxon>
        <taxon>Piscirickettsiaceae</taxon>
        <taxon>Thiomicrorhabdus</taxon>
    </lineage>
</organism>
<dbReference type="PRINTS" id="PR00811">
    <property type="entry name" value="BCTERIALGSPD"/>
</dbReference>
<evidence type="ECO:0000259" key="4">
    <source>
        <dbReference type="Pfam" id="PF13629"/>
    </source>
</evidence>
<dbReference type="GO" id="GO:0015627">
    <property type="term" value="C:type II protein secretion system complex"/>
    <property type="evidence" value="ECO:0007669"/>
    <property type="project" value="TreeGrafter"/>
</dbReference>
<sequence>MKKTLLASILSAGLFVTPFASVVYSPAVLAEQPESFSVSHSESRLLNFKQPIKRAMIANPDVASLKVVSANELMLTGRSLGMTKLFINFRNQPQKAHEFVVDVKENPQQQTNIDKTIKELLAKLNPQGTVHYEIRSIWVDASNNLRREVDEIGNQIDGNSDLRNTGRQDQEVLQSEQSVGSSSISSTAGNFMVLLTGDVVNQAQKKRIHSVISALGVSVVNMIKISGPQEVKLEVRVAEVVKGNPFQSGAVFNYQAARGNDLLQTISSVLATTATGSTPLAPILNEAFQVSVQSGNSNFSGILTALEENSLARVLARPQLIVQSGETAEFLVGGEVPIPVSQNADAITVRYKEFGVRLRFSPVITESGEIRMTVAPEISNIDYSAGSESNGLVQPGFRSRRAKTTVTLEPGQSFIVGGLIQDSFQSSISKIPFLGDIPILGALFRSTNYEKDQTELAIVVTPTFVEPIEKGTEISLPGENMKVPSYGEAFWMGKIVEMLPEGESAIPALLSKIGLEKP</sequence>
<dbReference type="PANTHER" id="PTHR30332:SF17">
    <property type="entry name" value="TYPE IV PILIATION SYSTEM PROTEIN DR_0774-RELATED"/>
    <property type="match status" value="1"/>
</dbReference>
<evidence type="ECO:0000259" key="3">
    <source>
        <dbReference type="Pfam" id="PF00263"/>
    </source>
</evidence>
<dbReference type="InterPro" id="IPR001775">
    <property type="entry name" value="GspD/PilQ"/>
</dbReference>
<dbReference type="InterPro" id="IPR004846">
    <property type="entry name" value="T2SS/T3SS_dom"/>
</dbReference>
<protein>
    <submittedName>
        <fullName evidence="5">Pilus assembly protein N-terminal domain-containing protein</fullName>
    </submittedName>
</protein>
<evidence type="ECO:0000256" key="2">
    <source>
        <dbReference type="SAM" id="SignalP"/>
    </source>
</evidence>
<evidence type="ECO:0000256" key="1">
    <source>
        <dbReference type="RuleBase" id="RU004003"/>
    </source>
</evidence>
<keyword evidence="6" id="KW-1185">Reference proteome</keyword>
<reference evidence="5 6" key="1">
    <citation type="submission" date="2020-05" db="EMBL/GenBank/DDBJ databases">
        <title>Thiomicrorhabdus sediminis sp.nov. and Thiomicrorhabdus xiamenensis sp.nov., novel sulfur-oxidizing bacteria isolated from coastal sediment.</title>
        <authorList>
            <person name="Liu X."/>
        </authorList>
    </citation>
    <scope>NUCLEOTIDE SEQUENCE [LARGE SCALE GENOMIC DNA]</scope>
    <source>
        <strain evidence="5 6">G2</strain>
    </source>
</reference>
<proteinExistence type="inferred from homology"/>
<feature type="chain" id="PRO_5028903283" evidence="2">
    <location>
        <begin position="21"/>
        <end position="518"/>
    </location>
</feature>
<feature type="domain" description="Type II/III secretion system secretin-like" evidence="3">
    <location>
        <begin position="305"/>
        <end position="465"/>
    </location>
</feature>
<dbReference type="GO" id="GO:0009306">
    <property type="term" value="P:protein secretion"/>
    <property type="evidence" value="ECO:0007669"/>
    <property type="project" value="InterPro"/>
</dbReference>
<comment type="similarity">
    <text evidence="1">Belongs to the bacterial secretin family.</text>
</comment>
<feature type="signal peptide" evidence="2">
    <location>
        <begin position="1"/>
        <end position="20"/>
    </location>
</feature>
<name>A0A7D4NLK4_9GAMM</name>
<dbReference type="Proteomes" id="UP000504724">
    <property type="component" value="Chromosome"/>
</dbReference>
<accession>A0A7D4NLK4</accession>